<dbReference type="GO" id="GO:0000155">
    <property type="term" value="F:phosphorelay sensor kinase activity"/>
    <property type="evidence" value="ECO:0007669"/>
    <property type="project" value="InterPro"/>
</dbReference>
<dbReference type="RefSeq" id="WP_131307549.1">
    <property type="nucleotide sequence ID" value="NZ_SJFN01000008.1"/>
</dbReference>
<keyword evidence="3" id="KW-1185">Reference proteome</keyword>
<dbReference type="InterPro" id="IPR011104">
    <property type="entry name" value="Hpr_kin/Pase_C"/>
</dbReference>
<accession>A0A4Q9VT40</accession>
<dbReference type="Pfam" id="PF07475">
    <property type="entry name" value="Hpr_kinase_C"/>
    <property type="match status" value="1"/>
</dbReference>
<evidence type="ECO:0000259" key="1">
    <source>
        <dbReference type="Pfam" id="PF07475"/>
    </source>
</evidence>
<dbReference type="GO" id="GO:0006109">
    <property type="term" value="P:regulation of carbohydrate metabolic process"/>
    <property type="evidence" value="ECO:0007669"/>
    <property type="project" value="InterPro"/>
</dbReference>
<dbReference type="Gene3D" id="3.40.50.300">
    <property type="entry name" value="P-loop containing nucleotide triphosphate hydrolases"/>
    <property type="match status" value="1"/>
</dbReference>
<dbReference type="InterPro" id="IPR027417">
    <property type="entry name" value="P-loop_NTPase"/>
</dbReference>
<sequence length="170" mass="17959">MPDRTVAAAPVTVHATAVVVGADTVLLRGPSGSGKSRIALELIAEAERRGRWAALIGDDRVVLSAVSGHLVARPAPTIAGHVELRGVGILAVPHEPAGVVSLVVDFVSDPPDRLPLPEDTTEFVDGVLLPRLAMWREDRSAVLKVWMALAVAAEARTARPQFVGPFDKDT</sequence>
<reference evidence="2 3" key="1">
    <citation type="submission" date="2019-02" db="EMBL/GenBank/DDBJ databases">
        <title>Siculibacillus lacustris gen. nov., sp. nov., a new rosette-forming bacterium isolated from a freshwater crater lake (Lake St. Ana, Romania).</title>
        <authorList>
            <person name="Felfoldi T."/>
            <person name="Marton Z."/>
            <person name="Szabo A."/>
            <person name="Mentes A."/>
            <person name="Boka K."/>
            <person name="Marialigeti K."/>
            <person name="Mathe I."/>
            <person name="Koncz M."/>
            <person name="Schumann P."/>
            <person name="Toth E."/>
        </authorList>
    </citation>
    <scope>NUCLEOTIDE SEQUENCE [LARGE SCALE GENOMIC DNA]</scope>
    <source>
        <strain evidence="2 3">SA-279</strain>
    </source>
</reference>
<dbReference type="Proteomes" id="UP000292781">
    <property type="component" value="Unassembled WGS sequence"/>
</dbReference>
<name>A0A4Q9VT40_9HYPH</name>
<dbReference type="EMBL" id="SJFN01000008">
    <property type="protein sequence ID" value="TBW39207.1"/>
    <property type="molecule type" value="Genomic_DNA"/>
</dbReference>
<protein>
    <recommendedName>
        <fullName evidence="1">HPr kinase/phosphorylase C-terminal domain-containing protein</fullName>
    </recommendedName>
</protein>
<organism evidence="2 3">
    <name type="scientific">Siculibacillus lacustris</name>
    <dbReference type="NCBI Taxonomy" id="1549641"/>
    <lineage>
        <taxon>Bacteria</taxon>
        <taxon>Pseudomonadati</taxon>
        <taxon>Pseudomonadota</taxon>
        <taxon>Alphaproteobacteria</taxon>
        <taxon>Hyphomicrobiales</taxon>
        <taxon>Ancalomicrobiaceae</taxon>
        <taxon>Siculibacillus</taxon>
    </lineage>
</organism>
<dbReference type="AlphaFoldDB" id="A0A4Q9VT40"/>
<gene>
    <name evidence="2" type="ORF">EYW49_06850</name>
</gene>
<proteinExistence type="predicted"/>
<feature type="domain" description="HPr kinase/phosphorylase C-terminal" evidence="1">
    <location>
        <begin position="9"/>
        <end position="93"/>
    </location>
</feature>
<dbReference type="GO" id="GO:0005524">
    <property type="term" value="F:ATP binding"/>
    <property type="evidence" value="ECO:0007669"/>
    <property type="project" value="InterPro"/>
</dbReference>
<evidence type="ECO:0000313" key="3">
    <source>
        <dbReference type="Proteomes" id="UP000292781"/>
    </source>
</evidence>
<dbReference type="SUPFAM" id="SSF53795">
    <property type="entry name" value="PEP carboxykinase-like"/>
    <property type="match status" value="1"/>
</dbReference>
<comment type="caution">
    <text evidence="2">The sequence shown here is derived from an EMBL/GenBank/DDBJ whole genome shotgun (WGS) entry which is preliminary data.</text>
</comment>
<evidence type="ECO:0000313" key="2">
    <source>
        <dbReference type="EMBL" id="TBW39207.1"/>
    </source>
</evidence>
<dbReference type="OrthoDB" id="8326226at2"/>